<comment type="subcellular location">
    <subcellularLocation>
        <location evidence="1">Membrane</location>
        <topology evidence="1">Multi-pass membrane protein</topology>
    </subcellularLocation>
</comment>
<keyword evidence="2 5" id="KW-0812">Transmembrane</keyword>
<reference evidence="6 7" key="1">
    <citation type="submission" date="2018-08" db="EMBL/GenBank/DDBJ databases">
        <title>Genomic taxonomy of the Vibrionaceae family.</title>
        <authorList>
            <person name="Gomez-Gil B."/>
            <person name="Tanaka M."/>
            <person name="Sawabe T."/>
            <person name="Enciso-Ibarra K."/>
        </authorList>
    </citation>
    <scope>NUCLEOTIDE SEQUENCE [LARGE SCALE GENOMIC DNA]</scope>
    <source>
        <strain evidence="6 7">CAIM 1831</strain>
    </source>
</reference>
<dbReference type="EMBL" id="CP032093">
    <property type="protein sequence ID" value="AXY01976.1"/>
    <property type="molecule type" value="Genomic_DNA"/>
</dbReference>
<proteinExistence type="predicted"/>
<evidence type="ECO:0000256" key="1">
    <source>
        <dbReference type="ARBA" id="ARBA00004141"/>
    </source>
</evidence>
<feature type="transmembrane region" description="Helical" evidence="5">
    <location>
        <begin position="6"/>
        <end position="25"/>
    </location>
</feature>
<evidence type="ECO:0000256" key="2">
    <source>
        <dbReference type="ARBA" id="ARBA00022692"/>
    </source>
</evidence>
<name>A0ABN5PIF6_9VIBR</name>
<evidence type="ECO:0000256" key="5">
    <source>
        <dbReference type="SAM" id="Phobius"/>
    </source>
</evidence>
<dbReference type="NCBIfam" id="NF037968">
    <property type="entry name" value="SemiSWEET_2"/>
    <property type="match status" value="1"/>
</dbReference>
<sequence length="95" mass="10711">MINETILGYIAATCTTCAFIPQVMHILKTKDTSSISLGMYTIFILGVFLWMTYGFIVADLPVMLANAITLLLASIIWGIKIRHTLRRRKLTECED</sequence>
<dbReference type="InterPro" id="IPR006603">
    <property type="entry name" value="PQ-loop_rpt"/>
</dbReference>
<evidence type="ECO:0000256" key="4">
    <source>
        <dbReference type="ARBA" id="ARBA00023136"/>
    </source>
</evidence>
<keyword evidence="7" id="KW-1185">Reference proteome</keyword>
<dbReference type="RefSeq" id="WP_128811718.1">
    <property type="nucleotide sequence ID" value="NZ_CP032093.1"/>
</dbReference>
<dbReference type="Proteomes" id="UP000262832">
    <property type="component" value="Chromosome I"/>
</dbReference>
<dbReference type="Gene3D" id="1.20.1280.290">
    <property type="match status" value="1"/>
</dbReference>
<evidence type="ECO:0000313" key="7">
    <source>
        <dbReference type="Proteomes" id="UP000262832"/>
    </source>
</evidence>
<keyword evidence="4 5" id="KW-0472">Membrane</keyword>
<evidence type="ECO:0000256" key="3">
    <source>
        <dbReference type="ARBA" id="ARBA00022989"/>
    </source>
</evidence>
<accession>A0ABN5PIF6</accession>
<organism evidence="6 7">
    <name type="scientific">Vibrio alfacsensis</name>
    <dbReference type="NCBI Taxonomy" id="1074311"/>
    <lineage>
        <taxon>Bacteria</taxon>
        <taxon>Pseudomonadati</taxon>
        <taxon>Pseudomonadota</taxon>
        <taxon>Gammaproteobacteria</taxon>
        <taxon>Vibrionales</taxon>
        <taxon>Vibrionaceae</taxon>
        <taxon>Vibrio</taxon>
    </lineage>
</organism>
<feature type="transmembrane region" description="Helical" evidence="5">
    <location>
        <begin position="62"/>
        <end position="79"/>
    </location>
</feature>
<keyword evidence="3 5" id="KW-1133">Transmembrane helix</keyword>
<feature type="transmembrane region" description="Helical" evidence="5">
    <location>
        <begin position="37"/>
        <end position="56"/>
    </location>
</feature>
<dbReference type="InterPro" id="IPR047662">
    <property type="entry name" value="SemiSWEET"/>
</dbReference>
<gene>
    <name evidence="6" type="ORF">D1115_13345</name>
</gene>
<dbReference type="Pfam" id="PF04193">
    <property type="entry name" value="PQ-loop"/>
    <property type="match status" value="1"/>
</dbReference>
<evidence type="ECO:0000313" key="6">
    <source>
        <dbReference type="EMBL" id="AXY01976.1"/>
    </source>
</evidence>
<protein>
    <submittedName>
        <fullName evidence="6">Glutathione synthetase</fullName>
    </submittedName>
</protein>